<dbReference type="InterPro" id="IPR015422">
    <property type="entry name" value="PyrdxlP-dep_Trfase_small"/>
</dbReference>
<protein>
    <submittedName>
        <fullName evidence="6">PLP-dependent aminotransferase family protein</fullName>
    </submittedName>
</protein>
<name>A0ABX0AAP5_9GAMM</name>
<dbReference type="Gene3D" id="3.40.640.10">
    <property type="entry name" value="Type I PLP-dependent aspartate aminotransferase-like (Major domain)"/>
    <property type="match status" value="1"/>
</dbReference>
<dbReference type="InterPro" id="IPR015421">
    <property type="entry name" value="PyrdxlP-dep_Trfase_major"/>
</dbReference>
<dbReference type="InterPro" id="IPR050859">
    <property type="entry name" value="Class-I_PLP-dep_aminotransf"/>
</dbReference>
<evidence type="ECO:0000313" key="7">
    <source>
        <dbReference type="Proteomes" id="UP001429354"/>
    </source>
</evidence>
<keyword evidence="7" id="KW-1185">Reference proteome</keyword>
<dbReference type="Proteomes" id="UP001429354">
    <property type="component" value="Unassembled WGS sequence"/>
</dbReference>
<evidence type="ECO:0000256" key="3">
    <source>
        <dbReference type="ARBA" id="ARBA00022679"/>
    </source>
</evidence>
<comment type="caution">
    <text evidence="6">The sequence shown here is derived from an EMBL/GenBank/DDBJ whole genome shotgun (WGS) entry which is preliminary data.</text>
</comment>
<keyword evidence="3" id="KW-0808">Transferase</keyword>
<evidence type="ECO:0000313" key="6">
    <source>
        <dbReference type="EMBL" id="NDK37351.1"/>
    </source>
</evidence>
<accession>A0ABX0AAP5</accession>
<proteinExistence type="predicted"/>
<dbReference type="SUPFAM" id="SSF53383">
    <property type="entry name" value="PLP-dependent transferases"/>
    <property type="match status" value="1"/>
</dbReference>
<gene>
    <name evidence="6" type="ORF">DT603_00635</name>
</gene>
<reference evidence="6 7" key="1">
    <citation type="submission" date="2018-07" db="EMBL/GenBank/DDBJ databases">
        <title>Whole genome Sequencing of Pseudoxanthomonas gei KCTC 32298 (T).</title>
        <authorList>
            <person name="Kumar S."/>
            <person name="Bansal K."/>
            <person name="Kaur A."/>
            <person name="Patil P."/>
            <person name="Sharma S."/>
            <person name="Patil P.B."/>
        </authorList>
    </citation>
    <scope>NUCLEOTIDE SEQUENCE [LARGE SCALE GENOMIC DNA]</scope>
    <source>
        <strain evidence="6 7">KCTC 32298</strain>
    </source>
</reference>
<dbReference type="Gene3D" id="3.90.1150.10">
    <property type="entry name" value="Aspartate Aminotransferase, domain 1"/>
    <property type="match status" value="1"/>
</dbReference>
<dbReference type="GO" id="GO:0008483">
    <property type="term" value="F:transaminase activity"/>
    <property type="evidence" value="ECO:0007669"/>
    <property type="project" value="UniProtKB-KW"/>
</dbReference>
<feature type="domain" description="Aminotransferase class I/classII large" evidence="5">
    <location>
        <begin position="59"/>
        <end position="382"/>
    </location>
</feature>
<dbReference type="RefSeq" id="WP_162347922.1">
    <property type="nucleotide sequence ID" value="NZ_QOVG01000001.1"/>
</dbReference>
<evidence type="ECO:0000256" key="2">
    <source>
        <dbReference type="ARBA" id="ARBA00022576"/>
    </source>
</evidence>
<organism evidence="6 7">
    <name type="scientific">Pseudoxanthomonas gei</name>
    <dbReference type="NCBI Taxonomy" id="1383030"/>
    <lineage>
        <taxon>Bacteria</taxon>
        <taxon>Pseudomonadati</taxon>
        <taxon>Pseudomonadota</taxon>
        <taxon>Gammaproteobacteria</taxon>
        <taxon>Lysobacterales</taxon>
        <taxon>Lysobacteraceae</taxon>
        <taxon>Pseudoxanthomonas</taxon>
    </lineage>
</organism>
<dbReference type="CDD" id="cd00609">
    <property type="entry name" value="AAT_like"/>
    <property type="match status" value="1"/>
</dbReference>
<keyword evidence="4" id="KW-0663">Pyridoxal phosphate</keyword>
<dbReference type="PANTHER" id="PTHR42790">
    <property type="entry name" value="AMINOTRANSFERASE"/>
    <property type="match status" value="1"/>
</dbReference>
<dbReference type="EMBL" id="QOVG01000001">
    <property type="protein sequence ID" value="NDK37351.1"/>
    <property type="molecule type" value="Genomic_DNA"/>
</dbReference>
<keyword evidence="2 6" id="KW-0032">Aminotransferase</keyword>
<sequence>MTNPIQISKRAQGLTSSAIREILKVTERPEVISFAGGLPSPDTFPIERMRWACTKVLDEAPQAALQYGPTEGYTPLREWVAARLSKNGVTIRPSQVLITTGSQQGLDLLGKVLIDEGSKVLVETPSYLGALQAFSLFQPAFSAMETDEQGIVTDALTPEQLAGARFMYCLPNFQNPTGRRMPLERRKALLEKAIAAGVPVVEDDPYGELCYSGDILPSLLSMAPEHVIYMGSFSKVLAPGLRLGFVVAPEELHGKLVQAKQAADLHTPSFSQRIVYEAVQDGFLDAHIPTIRTLYAHQCQLMLAALDKYFPNEARWNQPEGGMFIWVDLPEGVDSSKLLAKAIQENVAFVPGAPFYATNPKPNTLRLSFVTVPADKIEAGVKILGKLLKAEIAATREGLATA</sequence>
<evidence type="ECO:0000259" key="5">
    <source>
        <dbReference type="Pfam" id="PF00155"/>
    </source>
</evidence>
<dbReference type="PANTHER" id="PTHR42790:SF19">
    <property type="entry name" value="KYNURENINE_ALPHA-AMINOADIPATE AMINOTRANSFERASE, MITOCHONDRIAL"/>
    <property type="match status" value="1"/>
</dbReference>
<dbReference type="InterPro" id="IPR004839">
    <property type="entry name" value="Aminotransferase_I/II_large"/>
</dbReference>
<evidence type="ECO:0000256" key="4">
    <source>
        <dbReference type="ARBA" id="ARBA00022898"/>
    </source>
</evidence>
<comment type="cofactor">
    <cofactor evidence="1">
        <name>pyridoxal 5'-phosphate</name>
        <dbReference type="ChEBI" id="CHEBI:597326"/>
    </cofactor>
</comment>
<evidence type="ECO:0000256" key="1">
    <source>
        <dbReference type="ARBA" id="ARBA00001933"/>
    </source>
</evidence>
<dbReference type="Pfam" id="PF00155">
    <property type="entry name" value="Aminotran_1_2"/>
    <property type="match status" value="1"/>
</dbReference>
<dbReference type="InterPro" id="IPR015424">
    <property type="entry name" value="PyrdxlP-dep_Trfase"/>
</dbReference>